<dbReference type="EMBL" id="WTUZ01000022">
    <property type="protein sequence ID" value="MZQ85250.1"/>
    <property type="molecule type" value="Genomic_DNA"/>
</dbReference>
<sequence>MGKEQKTCSTKNKIVGAIASTAMIAVPFLTVPVAANEIGFHPYPEEVDKIQTIIVPQNGSKYIDLTALESFYGTSNLSIIQAENTNPNGITIAGFTGVNGIYQIKASANAVGKATFTVTGIRYSGESETPTNITDTFDVMVVANTGDADEFKYDITNALTAMMVFPEQYQTNDQVKGLLRNVSPKTVVENSPINYDGHNTAPFPIGNEERIHGFVGQGISKYSIRDSLRNYFSDADVRPVEGEYYEHDELDAIFVENENIRIEEDYEGYKLIPLQSGDFDLDVVVVDHHGGITKGKIPFHFENAEKFYLDDESTIKVDLRDYFPNAHEIANFYVQEGNSSFVNISDNEATFKPDTVPHTYTIVAAYMNDNTDYYTFSVIPKDSLHNISLLTSSELDLNLPSLLLPNPSPNVTYSVYSNTEHVNGLTYGIESSQDLIFEAVNDAMINSILDVTVTAKDLTNHITIKDNLQVKVVPYVFENYSQTVGIRTTELFNFGINKNEIEVTSPFALSGMFGSYSTVSAPANSGTGTVVITLNYKDEIIYKIPFTYPNQPSLD</sequence>
<proteinExistence type="predicted"/>
<evidence type="ECO:0000313" key="1">
    <source>
        <dbReference type="EMBL" id="MZQ85250.1"/>
    </source>
</evidence>
<comment type="caution">
    <text evidence="1">The sequence shown here is derived from an EMBL/GenBank/DDBJ whole genome shotgun (WGS) entry which is preliminary data.</text>
</comment>
<dbReference type="RefSeq" id="WP_161409365.1">
    <property type="nucleotide sequence ID" value="NZ_WTUZ01000022.1"/>
</dbReference>
<gene>
    <name evidence="1" type="ORF">GQF01_24340</name>
</gene>
<keyword evidence="2" id="KW-1185">Reference proteome</keyword>
<reference evidence="1 2" key="1">
    <citation type="submission" date="2019-12" db="EMBL/GenBank/DDBJ databases">
        <title>Paenibacillus sp. nov. sp. isolated from soil.</title>
        <authorList>
            <person name="Kim J."/>
            <person name="Jeong S.E."/>
            <person name="Jung H.S."/>
            <person name="Jeon C.O."/>
        </authorList>
    </citation>
    <scope>NUCLEOTIDE SEQUENCE [LARGE SCALE GENOMIC DNA]</scope>
    <source>
        <strain evidence="1 2">5J-6</strain>
    </source>
</reference>
<protein>
    <submittedName>
        <fullName evidence="1">Uncharacterized protein</fullName>
    </submittedName>
</protein>
<organism evidence="1 2">
    <name type="scientific">Paenibacillus silvestris</name>
    <dbReference type="NCBI Taxonomy" id="2606219"/>
    <lineage>
        <taxon>Bacteria</taxon>
        <taxon>Bacillati</taxon>
        <taxon>Bacillota</taxon>
        <taxon>Bacilli</taxon>
        <taxon>Bacillales</taxon>
        <taxon>Paenibacillaceae</taxon>
        <taxon>Paenibacillus</taxon>
    </lineage>
</organism>
<evidence type="ECO:0000313" key="2">
    <source>
        <dbReference type="Proteomes" id="UP000481087"/>
    </source>
</evidence>
<accession>A0A6L8V7I1</accession>
<dbReference type="AlphaFoldDB" id="A0A6L8V7I1"/>
<dbReference type="Proteomes" id="UP000481087">
    <property type="component" value="Unassembled WGS sequence"/>
</dbReference>
<name>A0A6L8V7I1_9BACL</name>